<evidence type="ECO:0000256" key="1">
    <source>
        <dbReference type="ARBA" id="ARBA00000448"/>
    </source>
</evidence>
<dbReference type="Gene3D" id="3.20.20.300">
    <property type="entry name" value="Glycoside hydrolase, family 3, N-terminal domain"/>
    <property type="match status" value="1"/>
</dbReference>
<dbReference type="SMART" id="SM01217">
    <property type="entry name" value="Fn3_like"/>
    <property type="match status" value="1"/>
</dbReference>
<dbReference type="SUPFAM" id="SSF56988">
    <property type="entry name" value="Anthrax protective antigen"/>
    <property type="match status" value="1"/>
</dbReference>
<dbReference type="InterPro" id="IPR002772">
    <property type="entry name" value="Glyco_hydro_3_C"/>
</dbReference>
<dbReference type="PROSITE" id="PS51820">
    <property type="entry name" value="PA14"/>
    <property type="match status" value="1"/>
</dbReference>
<dbReference type="Gene3D" id="2.60.40.10">
    <property type="entry name" value="Immunoglobulins"/>
    <property type="match status" value="1"/>
</dbReference>
<organism evidence="12 13">
    <name type="scientific">Phlyctema vagabunda</name>
    <dbReference type="NCBI Taxonomy" id="108571"/>
    <lineage>
        <taxon>Eukaryota</taxon>
        <taxon>Fungi</taxon>
        <taxon>Dikarya</taxon>
        <taxon>Ascomycota</taxon>
        <taxon>Pezizomycotina</taxon>
        <taxon>Leotiomycetes</taxon>
        <taxon>Helotiales</taxon>
        <taxon>Dermateaceae</taxon>
        <taxon>Phlyctema</taxon>
    </lineage>
</organism>
<dbReference type="InterPro" id="IPR001764">
    <property type="entry name" value="Glyco_hydro_3_N"/>
</dbReference>
<evidence type="ECO:0000313" key="12">
    <source>
        <dbReference type="EMBL" id="KAL3427319.1"/>
    </source>
</evidence>
<dbReference type="InterPro" id="IPR013783">
    <property type="entry name" value="Ig-like_fold"/>
</dbReference>
<dbReference type="InterPro" id="IPR036881">
    <property type="entry name" value="Glyco_hydro_3_C_sf"/>
</dbReference>
<dbReference type="SUPFAM" id="SSF52279">
    <property type="entry name" value="Beta-D-glucan exohydrolase, C-terminal domain"/>
    <property type="match status" value="1"/>
</dbReference>
<evidence type="ECO:0000256" key="9">
    <source>
        <dbReference type="ARBA" id="ARBA00023326"/>
    </source>
</evidence>
<evidence type="ECO:0000256" key="3">
    <source>
        <dbReference type="ARBA" id="ARBA00005336"/>
    </source>
</evidence>
<dbReference type="EMBL" id="JBFCZG010000001">
    <property type="protein sequence ID" value="KAL3427319.1"/>
    <property type="molecule type" value="Genomic_DNA"/>
</dbReference>
<reference evidence="12 13" key="1">
    <citation type="submission" date="2024-06" db="EMBL/GenBank/DDBJ databases">
        <title>Complete genome of Phlyctema vagabunda strain 19-DSS-EL-015.</title>
        <authorList>
            <person name="Fiorenzani C."/>
        </authorList>
    </citation>
    <scope>NUCLEOTIDE SEQUENCE [LARGE SCALE GENOMIC DNA]</scope>
    <source>
        <strain evidence="12 13">19-DSS-EL-015</strain>
    </source>
</reference>
<evidence type="ECO:0000256" key="5">
    <source>
        <dbReference type="ARBA" id="ARBA00022801"/>
    </source>
</evidence>
<keyword evidence="7" id="KW-0119">Carbohydrate metabolism</keyword>
<evidence type="ECO:0000259" key="11">
    <source>
        <dbReference type="PROSITE" id="PS51820"/>
    </source>
</evidence>
<evidence type="ECO:0000256" key="4">
    <source>
        <dbReference type="ARBA" id="ARBA00012744"/>
    </source>
</evidence>
<dbReference type="Pfam" id="PF07691">
    <property type="entry name" value="PA14"/>
    <property type="match status" value="1"/>
</dbReference>
<dbReference type="InterPro" id="IPR011658">
    <property type="entry name" value="PA14_dom"/>
</dbReference>
<comment type="catalytic activity">
    <reaction evidence="1">
        <text>Hydrolysis of terminal, non-reducing beta-D-glucosyl residues with release of beta-D-glucose.</text>
        <dbReference type="EC" id="3.2.1.21"/>
    </reaction>
</comment>
<dbReference type="InterPro" id="IPR036962">
    <property type="entry name" value="Glyco_hydro_3_N_sf"/>
</dbReference>
<dbReference type="InterPro" id="IPR050288">
    <property type="entry name" value="Cellulose_deg_GH3"/>
</dbReference>
<evidence type="ECO:0000256" key="7">
    <source>
        <dbReference type="ARBA" id="ARBA00023277"/>
    </source>
</evidence>
<dbReference type="Gene3D" id="2.60.120.260">
    <property type="entry name" value="Galactose-binding domain-like"/>
    <property type="match status" value="1"/>
</dbReference>
<dbReference type="Pfam" id="PF00933">
    <property type="entry name" value="Glyco_hydro_3"/>
    <property type="match status" value="1"/>
</dbReference>
<evidence type="ECO:0000256" key="2">
    <source>
        <dbReference type="ARBA" id="ARBA00004987"/>
    </source>
</evidence>
<dbReference type="InterPro" id="IPR037524">
    <property type="entry name" value="PA14/GLEYA"/>
</dbReference>
<dbReference type="InterPro" id="IPR017853">
    <property type="entry name" value="GH"/>
</dbReference>
<dbReference type="Proteomes" id="UP001629113">
    <property type="component" value="Unassembled WGS sequence"/>
</dbReference>
<keyword evidence="13" id="KW-1185">Reference proteome</keyword>
<dbReference type="InterPro" id="IPR026891">
    <property type="entry name" value="Fn3-like"/>
</dbReference>
<dbReference type="PANTHER" id="PTHR42715:SF10">
    <property type="entry name" value="BETA-GLUCOSIDASE"/>
    <property type="match status" value="1"/>
</dbReference>
<dbReference type="Pfam" id="PF01915">
    <property type="entry name" value="Glyco_hydro_3_C"/>
    <property type="match status" value="1"/>
</dbReference>
<feature type="domain" description="PA14" evidence="11">
    <location>
        <begin position="466"/>
        <end position="611"/>
    </location>
</feature>
<keyword evidence="6" id="KW-0325">Glycoprotein</keyword>
<keyword evidence="5 12" id="KW-0378">Hydrolase</keyword>
<dbReference type="PANTHER" id="PTHR42715">
    <property type="entry name" value="BETA-GLUCOSIDASE"/>
    <property type="match status" value="1"/>
</dbReference>
<dbReference type="Gene3D" id="3.40.50.1700">
    <property type="entry name" value="Glycoside hydrolase family 3 C-terminal domain"/>
    <property type="match status" value="1"/>
</dbReference>
<comment type="similarity">
    <text evidence="3">Belongs to the glycosyl hydrolase 3 family.</text>
</comment>
<gene>
    <name evidence="12" type="ORF">PVAG01_00828</name>
</gene>
<sequence length="883" mass="95228">MRSPLVPVSVLAVSYSLFFILCCHASAAIAADFDWPWLDVSRPTEDRLRLFMLQLNETQKFAMVQGDTVLEDNGTGVSACIGHISGNSTLGIPAVCMGDGPAGVGNSLDNVTTFPAPVVAAASWNTSLQYLYGQALAQEHKTKGRNVVLAPTINILRTPLWARAAETLSEDPFLTARMAVAGTLGIQSQDMLACPKHFAAYNQDTDRFGLDPQWEAWDSVVSKRVLHELYFPAFKASVQEGKAASIMCSYNRLNGYYACENDWLLNEVLKQDWGFEGFVVADWYFSVRSTVAAVNGGLDISMPGGSLEESYGFPAYYGDLLVEAVANGSVPASRIDDIVERLWRPMFEFGVIDNPVLGNSTAVARTQAHLDLAQEMTEDGAVLLKNEDATLPLGSAKYQSIAIFGVDATNASQISENHGGFVIDRTTVVQSPLDRITARAALDNITVSYSEGYPGTGQFPTIPSSMFGDGLNVTYWTNTNFSGPSNQTLTVGNITAGMFPEELWTGYPQVFSSRYTGFLTPNTTGLHHFSLTGQGDAILYIDGKEIGSMVKANFGNTVQAIANLTAGVAVSIQLDYSMGYSLSTGAYGITLGVSIGKASRYPDATALAAAADISIIFVSDRWSEGNDNSIGLTLPGDQDALISAIASTSKRTLVVANTNSAILMPWIDDVDAIMEAWYGGQQIGLGLARLLFGDVNPSGKLPFTMPRALNETPVASPERFPGVDLEAHYDEGLYVGYKWYDEHGIEPLFPFGFGLSYTNFSLSSLQVVLGNPSSIVENGSVIATTLLTNTGAVPGKEVVQLYVSYPEEAEEPPKLLKGFEKVYLEPGEQTEVSFLVDLDDLMVWKEDVEAWRFVGGEYTFSVAFSAAHVVLSQVLSIGNNSTA</sequence>
<accession>A0ABR4PVC9</accession>
<protein>
    <recommendedName>
        <fullName evidence="4">beta-glucosidase</fullName>
        <ecNumber evidence="4">3.2.1.21</ecNumber>
    </recommendedName>
</protein>
<proteinExistence type="inferred from homology"/>
<keyword evidence="8" id="KW-0326">Glycosidase</keyword>
<evidence type="ECO:0000256" key="8">
    <source>
        <dbReference type="ARBA" id="ARBA00023295"/>
    </source>
</evidence>
<keyword evidence="10" id="KW-0732">Signal</keyword>
<dbReference type="Pfam" id="PF14310">
    <property type="entry name" value="Fn3-like"/>
    <property type="match status" value="1"/>
</dbReference>
<evidence type="ECO:0000256" key="10">
    <source>
        <dbReference type="SAM" id="SignalP"/>
    </source>
</evidence>
<name>A0ABR4PVC9_9HELO</name>
<keyword evidence="9" id="KW-0624">Polysaccharide degradation</keyword>
<dbReference type="EC" id="3.2.1.21" evidence="4"/>
<evidence type="ECO:0000256" key="6">
    <source>
        <dbReference type="ARBA" id="ARBA00023180"/>
    </source>
</evidence>
<comment type="caution">
    <text evidence="12">The sequence shown here is derived from an EMBL/GenBank/DDBJ whole genome shotgun (WGS) entry which is preliminary data.</text>
</comment>
<comment type="pathway">
    <text evidence="2">Glycan metabolism; cellulose degradation.</text>
</comment>
<dbReference type="PRINTS" id="PR00133">
    <property type="entry name" value="GLHYDRLASE3"/>
</dbReference>
<evidence type="ECO:0000313" key="13">
    <source>
        <dbReference type="Proteomes" id="UP001629113"/>
    </source>
</evidence>
<feature type="signal peptide" evidence="10">
    <location>
        <begin position="1"/>
        <end position="30"/>
    </location>
</feature>
<feature type="chain" id="PRO_5045675197" description="beta-glucosidase" evidence="10">
    <location>
        <begin position="31"/>
        <end position="883"/>
    </location>
</feature>
<dbReference type="SMART" id="SM00758">
    <property type="entry name" value="PA14"/>
    <property type="match status" value="1"/>
</dbReference>
<dbReference type="SUPFAM" id="SSF51445">
    <property type="entry name" value="(Trans)glycosidases"/>
    <property type="match status" value="1"/>
</dbReference>
<dbReference type="GO" id="GO:0016787">
    <property type="term" value="F:hydrolase activity"/>
    <property type="evidence" value="ECO:0007669"/>
    <property type="project" value="UniProtKB-KW"/>
</dbReference>